<dbReference type="SUPFAM" id="SSF55729">
    <property type="entry name" value="Acyl-CoA N-acyltransferases (Nat)"/>
    <property type="match status" value="1"/>
</dbReference>
<sequence length="142" mass="15649">MIEIVRLDGAEQRTLDEINKLLSALSENISSCTPDLLQRIVGNPTVEIWVAKHEGHIVGIGELALVLKLEGISAYIEDVVVAIPERGKGIGTLIMKKLIERARVHGAQEIHLTSRPDRVAANKLYKTLGFEVRATNAYCLKL</sequence>
<dbReference type="Pfam" id="PF00583">
    <property type="entry name" value="Acetyltransf_1"/>
    <property type="match status" value="1"/>
</dbReference>
<accession>A0A0G1VJT7</accession>
<dbReference type="PANTHER" id="PTHR43877">
    <property type="entry name" value="AMINOALKYLPHOSPHONATE N-ACETYLTRANSFERASE-RELATED-RELATED"/>
    <property type="match status" value="1"/>
</dbReference>
<name>A0A0G1VJT7_9BACT</name>
<reference evidence="4 5" key="1">
    <citation type="journal article" date="2015" name="Nature">
        <title>rRNA introns, odd ribosomes, and small enigmatic genomes across a large radiation of phyla.</title>
        <authorList>
            <person name="Brown C.T."/>
            <person name="Hug L.A."/>
            <person name="Thomas B.C."/>
            <person name="Sharon I."/>
            <person name="Castelle C.J."/>
            <person name="Singh A."/>
            <person name="Wilkins M.J."/>
            <person name="Williams K.H."/>
            <person name="Banfield J.F."/>
        </authorList>
    </citation>
    <scope>NUCLEOTIDE SEQUENCE [LARGE SCALE GENOMIC DNA]</scope>
</reference>
<dbReference type="Gene3D" id="3.40.630.30">
    <property type="match status" value="1"/>
</dbReference>
<feature type="domain" description="N-acetyltransferase" evidence="3">
    <location>
        <begin position="5"/>
        <end position="142"/>
    </location>
</feature>
<keyword evidence="2" id="KW-0012">Acyltransferase</keyword>
<dbReference type="GO" id="GO:0016747">
    <property type="term" value="F:acyltransferase activity, transferring groups other than amino-acyl groups"/>
    <property type="evidence" value="ECO:0007669"/>
    <property type="project" value="InterPro"/>
</dbReference>
<evidence type="ECO:0000313" key="4">
    <source>
        <dbReference type="EMBL" id="KKW06500.1"/>
    </source>
</evidence>
<gene>
    <name evidence="4" type="ORF">UY39_C0034G0005</name>
</gene>
<proteinExistence type="predicted"/>
<evidence type="ECO:0000256" key="2">
    <source>
        <dbReference type="ARBA" id="ARBA00023315"/>
    </source>
</evidence>
<dbReference type="InterPro" id="IPR000182">
    <property type="entry name" value="GNAT_dom"/>
</dbReference>
<evidence type="ECO:0000259" key="3">
    <source>
        <dbReference type="PROSITE" id="PS51186"/>
    </source>
</evidence>
<dbReference type="AlphaFoldDB" id="A0A0G1VJT7"/>
<organism evidence="4 5">
    <name type="scientific">Candidatus Kaiserbacteria bacterium GW2011_GWC2_49_12</name>
    <dbReference type="NCBI Taxonomy" id="1618675"/>
    <lineage>
        <taxon>Bacteria</taxon>
        <taxon>Candidatus Kaiseribacteriota</taxon>
    </lineage>
</organism>
<dbReference type="InterPro" id="IPR016181">
    <property type="entry name" value="Acyl_CoA_acyltransferase"/>
</dbReference>
<dbReference type="Proteomes" id="UP000034589">
    <property type="component" value="Unassembled WGS sequence"/>
</dbReference>
<evidence type="ECO:0000256" key="1">
    <source>
        <dbReference type="ARBA" id="ARBA00022679"/>
    </source>
</evidence>
<protein>
    <submittedName>
        <fullName evidence="4">Acetyltransferase</fullName>
    </submittedName>
</protein>
<evidence type="ECO:0000313" key="5">
    <source>
        <dbReference type="Proteomes" id="UP000034589"/>
    </source>
</evidence>
<keyword evidence="1 4" id="KW-0808">Transferase</keyword>
<dbReference type="InterPro" id="IPR050832">
    <property type="entry name" value="Bact_Acetyltransf"/>
</dbReference>
<comment type="caution">
    <text evidence="4">The sequence shown here is derived from an EMBL/GenBank/DDBJ whole genome shotgun (WGS) entry which is preliminary data.</text>
</comment>
<dbReference type="CDD" id="cd04301">
    <property type="entry name" value="NAT_SF"/>
    <property type="match status" value="1"/>
</dbReference>
<dbReference type="PROSITE" id="PS51186">
    <property type="entry name" value="GNAT"/>
    <property type="match status" value="1"/>
</dbReference>
<dbReference type="PANTHER" id="PTHR43877:SF2">
    <property type="entry name" value="AMINOALKYLPHOSPHONATE N-ACETYLTRANSFERASE-RELATED"/>
    <property type="match status" value="1"/>
</dbReference>
<dbReference type="EMBL" id="LCPV01000034">
    <property type="protein sequence ID" value="KKW06500.1"/>
    <property type="molecule type" value="Genomic_DNA"/>
</dbReference>